<evidence type="ECO:0000313" key="2">
    <source>
        <dbReference type="EMBL" id="KAH0447787.1"/>
    </source>
</evidence>
<organism evidence="2 3">
    <name type="scientific">Dendrobium chrysotoxum</name>
    <name type="common">Orchid</name>
    <dbReference type="NCBI Taxonomy" id="161865"/>
    <lineage>
        <taxon>Eukaryota</taxon>
        <taxon>Viridiplantae</taxon>
        <taxon>Streptophyta</taxon>
        <taxon>Embryophyta</taxon>
        <taxon>Tracheophyta</taxon>
        <taxon>Spermatophyta</taxon>
        <taxon>Magnoliopsida</taxon>
        <taxon>Liliopsida</taxon>
        <taxon>Asparagales</taxon>
        <taxon>Orchidaceae</taxon>
        <taxon>Epidendroideae</taxon>
        <taxon>Malaxideae</taxon>
        <taxon>Dendrobiinae</taxon>
        <taxon>Dendrobium</taxon>
    </lineage>
</organism>
<proteinExistence type="predicted"/>
<keyword evidence="3" id="KW-1185">Reference proteome</keyword>
<reference evidence="2" key="2">
    <citation type="submission" date="2021-03" db="EMBL/GenBank/DDBJ databases">
        <authorList>
            <person name="Zhang Y."/>
            <person name="Zhang G.-Q."/>
            <person name="Huang T."/>
            <person name="Niu S.-C."/>
            <person name="Liu Z.-J."/>
        </authorList>
    </citation>
    <scope>NUCLEOTIDE SEQUENCE</scope>
    <source>
        <strain evidence="2">Lindl</strain>
        <tissue evidence="2">Fresh leaves</tissue>
    </source>
</reference>
<dbReference type="EMBL" id="JAGFBR010000059">
    <property type="protein sequence ID" value="KAH0447787.1"/>
    <property type="molecule type" value="Genomic_DNA"/>
</dbReference>
<dbReference type="EMBL" id="JAGFBR010000238">
    <property type="protein sequence ID" value="KAH0446194.1"/>
    <property type="molecule type" value="Genomic_DNA"/>
</dbReference>
<comment type="caution">
    <text evidence="2">The sequence shown here is derived from an EMBL/GenBank/DDBJ whole genome shotgun (WGS) entry which is preliminary data.</text>
</comment>
<dbReference type="AlphaFoldDB" id="A0AAV7FWK6"/>
<sequence>MGLVSNTTPRPPNIRTDPEILQEYHVLVQIILVDDNITAPIAIPKPYMKPKLHTAPIWPQRNVRYVMVRNFSDYKIKSDYRTGLNK</sequence>
<evidence type="ECO:0000313" key="1">
    <source>
        <dbReference type="EMBL" id="KAH0446194.1"/>
    </source>
</evidence>
<accession>A0AAV7FWK6</accession>
<gene>
    <name evidence="2" type="ORF">IEQ34_023381</name>
    <name evidence="1" type="ORF">IEQ34_024969</name>
</gene>
<dbReference type="Proteomes" id="UP000775213">
    <property type="component" value="Unassembled WGS sequence"/>
</dbReference>
<reference evidence="2 3" key="1">
    <citation type="journal article" date="2021" name="Hortic Res">
        <title>Chromosome-scale assembly of the Dendrobium chrysotoxum genome enhances the understanding of orchid evolution.</title>
        <authorList>
            <person name="Zhang Y."/>
            <person name="Zhang G.Q."/>
            <person name="Zhang D."/>
            <person name="Liu X.D."/>
            <person name="Xu X.Y."/>
            <person name="Sun W.H."/>
            <person name="Yu X."/>
            <person name="Zhu X."/>
            <person name="Wang Z.W."/>
            <person name="Zhao X."/>
            <person name="Zhong W.Y."/>
            <person name="Chen H."/>
            <person name="Yin W.L."/>
            <person name="Huang T."/>
            <person name="Niu S.C."/>
            <person name="Liu Z.J."/>
        </authorList>
    </citation>
    <scope>NUCLEOTIDE SEQUENCE [LARGE SCALE GENOMIC DNA]</scope>
    <source>
        <strain evidence="2">Lindl</strain>
    </source>
</reference>
<protein>
    <submittedName>
        <fullName evidence="2">Uncharacterized protein</fullName>
    </submittedName>
</protein>
<name>A0AAV7FWK6_DENCH</name>
<evidence type="ECO:0000313" key="3">
    <source>
        <dbReference type="Proteomes" id="UP000775213"/>
    </source>
</evidence>